<dbReference type="EMBL" id="SACT01000027">
    <property type="protein sequence ID" value="RVT46828.1"/>
    <property type="molecule type" value="Genomic_DNA"/>
</dbReference>
<protein>
    <submittedName>
        <fullName evidence="1">GrpB family protein</fullName>
    </submittedName>
</protein>
<dbReference type="RefSeq" id="WP_128201730.1">
    <property type="nucleotide sequence ID" value="NZ_SACT01000027.1"/>
</dbReference>
<accession>A0A437JJP0</accession>
<keyword evidence="2" id="KW-1185">Reference proteome</keyword>
<dbReference type="OrthoDB" id="9799092at2"/>
<evidence type="ECO:0000313" key="2">
    <source>
        <dbReference type="Proteomes" id="UP000288178"/>
    </source>
</evidence>
<dbReference type="Pfam" id="PF04229">
    <property type="entry name" value="GrpB"/>
    <property type="match status" value="1"/>
</dbReference>
<dbReference type="Proteomes" id="UP000288178">
    <property type="component" value="Unassembled WGS sequence"/>
</dbReference>
<evidence type="ECO:0000313" key="1">
    <source>
        <dbReference type="EMBL" id="RVT46828.1"/>
    </source>
</evidence>
<proteinExistence type="predicted"/>
<dbReference type="PANTHER" id="PTHR34822">
    <property type="entry name" value="GRPB DOMAIN PROTEIN (AFU_ORTHOLOGUE AFUA_1G01530)"/>
    <property type="match status" value="1"/>
</dbReference>
<reference evidence="1 2" key="1">
    <citation type="submission" date="2019-01" db="EMBL/GenBank/DDBJ databases">
        <authorList>
            <person name="Chen W.-M."/>
        </authorList>
    </citation>
    <scope>NUCLEOTIDE SEQUENCE [LARGE SCALE GENOMIC DNA]</scope>
    <source>
        <strain evidence="1 2">ICH-3</strain>
    </source>
</reference>
<comment type="caution">
    <text evidence="1">The sequence shown here is derived from an EMBL/GenBank/DDBJ whole genome shotgun (WGS) entry which is preliminary data.</text>
</comment>
<organism evidence="1 2">
    <name type="scientific">Rubrivivax albus</name>
    <dbReference type="NCBI Taxonomy" id="2499835"/>
    <lineage>
        <taxon>Bacteria</taxon>
        <taxon>Pseudomonadati</taxon>
        <taxon>Pseudomonadota</taxon>
        <taxon>Betaproteobacteria</taxon>
        <taxon>Burkholderiales</taxon>
        <taxon>Sphaerotilaceae</taxon>
        <taxon>Rubrivivax</taxon>
    </lineage>
</organism>
<sequence>MSTVQIVDYQESWPSAFEQVASVLRTVMAGHQVEIEHTGSTAVPGLCAKPVLDVLLGVCALSEVESKVAELEQVGYQYRPEYEAQIPLRRYFVKSAEESCPRVHLHAVQTNGLLWQEHVAFRQALRSNSALADEYGSLKRNLASSVGKSEYTEAKAPFIRGVLGRVASGKAESAA</sequence>
<dbReference type="PANTHER" id="PTHR34822:SF1">
    <property type="entry name" value="GRPB FAMILY PROTEIN"/>
    <property type="match status" value="1"/>
</dbReference>
<name>A0A437JJP0_9BURK</name>
<gene>
    <name evidence="1" type="ORF">ENE75_24530</name>
</gene>
<dbReference type="AlphaFoldDB" id="A0A437JJP0"/>
<dbReference type="Gene3D" id="3.30.460.10">
    <property type="entry name" value="Beta Polymerase, domain 2"/>
    <property type="match status" value="1"/>
</dbReference>
<dbReference type="InterPro" id="IPR043519">
    <property type="entry name" value="NT_sf"/>
</dbReference>
<dbReference type="SUPFAM" id="SSF81301">
    <property type="entry name" value="Nucleotidyltransferase"/>
    <property type="match status" value="1"/>
</dbReference>
<dbReference type="InterPro" id="IPR007344">
    <property type="entry name" value="GrpB/CoaE"/>
</dbReference>